<organism evidence="1 2">
    <name type="scientific">Leptospira broomii serovar Hurstbridge str. 5399</name>
    <dbReference type="NCBI Taxonomy" id="1049789"/>
    <lineage>
        <taxon>Bacteria</taxon>
        <taxon>Pseudomonadati</taxon>
        <taxon>Spirochaetota</taxon>
        <taxon>Spirochaetia</taxon>
        <taxon>Leptospirales</taxon>
        <taxon>Leptospiraceae</taxon>
        <taxon>Leptospira</taxon>
    </lineage>
</organism>
<protein>
    <submittedName>
        <fullName evidence="1">Uncharacterized protein</fullName>
    </submittedName>
</protein>
<dbReference type="AlphaFoldDB" id="T0GIA2"/>
<gene>
    <name evidence="1" type="ORF">LEP1GSC050_3291</name>
</gene>
<comment type="caution">
    <text evidence="1">The sequence shown here is derived from an EMBL/GenBank/DDBJ whole genome shotgun (WGS) entry which is preliminary data.</text>
</comment>
<proteinExistence type="predicted"/>
<keyword evidence="2" id="KW-1185">Reference proteome</keyword>
<evidence type="ECO:0000313" key="2">
    <source>
        <dbReference type="Proteomes" id="UP000015454"/>
    </source>
</evidence>
<dbReference type="EMBL" id="AHMO02000008">
    <property type="protein sequence ID" value="EQA45118.1"/>
    <property type="molecule type" value="Genomic_DNA"/>
</dbReference>
<dbReference type="Proteomes" id="UP000015454">
    <property type="component" value="Unassembled WGS sequence"/>
</dbReference>
<evidence type="ECO:0000313" key="1">
    <source>
        <dbReference type="EMBL" id="EQA45118.1"/>
    </source>
</evidence>
<accession>T0GIA2</accession>
<sequence length="48" mass="5759">MYFQTFVTGAECKSRLEFTKKNVDLKFPVYRWINCRAKESKVCLPIRI</sequence>
<reference evidence="1" key="1">
    <citation type="submission" date="2013-05" db="EMBL/GenBank/DDBJ databases">
        <authorList>
            <person name="Harkins D.M."/>
            <person name="Durkin A.S."/>
            <person name="Brinkac L.M."/>
            <person name="Haft D.H."/>
            <person name="Selengut J.D."/>
            <person name="Sanka R."/>
            <person name="DePew J."/>
            <person name="Purushe J."/>
            <person name="Hartskeerl R.A."/>
            <person name="Ahmed A."/>
            <person name="van der Linden H."/>
            <person name="Goris M.G.A."/>
            <person name="Vinetz J.M."/>
            <person name="Sutton G.G."/>
            <person name="Nierman W.C."/>
            <person name="Fouts D.E."/>
        </authorList>
    </citation>
    <scope>NUCLEOTIDE SEQUENCE [LARGE SCALE GENOMIC DNA]</scope>
    <source>
        <strain evidence="1">5399</strain>
    </source>
</reference>
<name>T0GIA2_9LEPT</name>